<evidence type="ECO:0000256" key="1">
    <source>
        <dbReference type="ARBA" id="ARBA00000349"/>
    </source>
</evidence>
<dbReference type="InterPro" id="IPR011707">
    <property type="entry name" value="Cu-oxidase-like_N"/>
</dbReference>
<dbReference type="Gene3D" id="2.60.40.420">
    <property type="entry name" value="Cupredoxins - blue copper proteins"/>
    <property type="match status" value="3"/>
</dbReference>
<dbReference type="SUPFAM" id="SSF49503">
    <property type="entry name" value="Cupredoxins"/>
    <property type="match status" value="3"/>
</dbReference>
<evidence type="ECO:0000256" key="4">
    <source>
        <dbReference type="ARBA" id="ARBA00012297"/>
    </source>
</evidence>
<evidence type="ECO:0000256" key="3">
    <source>
        <dbReference type="ARBA" id="ARBA00010609"/>
    </source>
</evidence>
<dbReference type="CDD" id="cd13897">
    <property type="entry name" value="CuRO_3_LCC_plant"/>
    <property type="match status" value="1"/>
</dbReference>
<dbReference type="GO" id="GO:0048046">
    <property type="term" value="C:apoplast"/>
    <property type="evidence" value="ECO:0007669"/>
    <property type="project" value="UniProtKB-SubCell"/>
</dbReference>
<comment type="subcellular location">
    <subcellularLocation>
        <location evidence="2 12">Secreted</location>
        <location evidence="2 12">Extracellular space</location>
        <location evidence="2 12">Apoplast</location>
    </subcellularLocation>
</comment>
<dbReference type="InterPro" id="IPR045087">
    <property type="entry name" value="Cu-oxidase_fam"/>
</dbReference>
<evidence type="ECO:0000256" key="12">
    <source>
        <dbReference type="RuleBase" id="RU361119"/>
    </source>
</evidence>
<proteinExistence type="inferred from homology"/>
<keyword evidence="10 12" id="KW-0186">Copper</keyword>
<dbReference type="Pfam" id="PF07731">
    <property type="entry name" value="Cu-oxidase_2"/>
    <property type="match status" value="1"/>
</dbReference>
<comment type="catalytic activity">
    <reaction evidence="1 12">
        <text>4 hydroquinone + O2 = 4 benzosemiquinone + 2 H2O</text>
        <dbReference type="Rhea" id="RHEA:11276"/>
        <dbReference type="ChEBI" id="CHEBI:15377"/>
        <dbReference type="ChEBI" id="CHEBI:15379"/>
        <dbReference type="ChEBI" id="CHEBI:17594"/>
        <dbReference type="ChEBI" id="CHEBI:17977"/>
        <dbReference type="EC" id="1.10.3.2"/>
    </reaction>
</comment>
<keyword evidence="13" id="KW-1133">Transmembrane helix</keyword>
<evidence type="ECO:0000256" key="10">
    <source>
        <dbReference type="ARBA" id="ARBA00023008"/>
    </source>
</evidence>
<evidence type="ECO:0000259" key="14">
    <source>
        <dbReference type="Pfam" id="PF00394"/>
    </source>
</evidence>
<dbReference type="Proteomes" id="UP001202328">
    <property type="component" value="Unassembled WGS sequence"/>
</dbReference>
<keyword evidence="9 12" id="KW-0560">Oxidoreductase</keyword>
<evidence type="ECO:0000259" key="16">
    <source>
        <dbReference type="Pfam" id="PF07732"/>
    </source>
</evidence>
<dbReference type="CDD" id="cd13849">
    <property type="entry name" value="CuRO_1_LCC_plant"/>
    <property type="match status" value="1"/>
</dbReference>
<comment type="function">
    <text evidence="12">Lignin degradation and detoxification of lignin-derived products.</text>
</comment>
<evidence type="ECO:0000256" key="2">
    <source>
        <dbReference type="ARBA" id="ARBA00004271"/>
    </source>
</evidence>
<evidence type="ECO:0000313" key="18">
    <source>
        <dbReference type="Proteomes" id="UP001202328"/>
    </source>
</evidence>
<gene>
    <name evidence="17" type="ORF">MKW98_027483</name>
</gene>
<feature type="domain" description="Plastocyanin-like" evidence="14">
    <location>
        <begin position="162"/>
        <end position="313"/>
    </location>
</feature>
<dbReference type="Pfam" id="PF00394">
    <property type="entry name" value="Cu-oxidase"/>
    <property type="match status" value="1"/>
</dbReference>
<organism evidence="17 18">
    <name type="scientific">Papaver atlanticum</name>
    <dbReference type="NCBI Taxonomy" id="357466"/>
    <lineage>
        <taxon>Eukaryota</taxon>
        <taxon>Viridiplantae</taxon>
        <taxon>Streptophyta</taxon>
        <taxon>Embryophyta</taxon>
        <taxon>Tracheophyta</taxon>
        <taxon>Spermatophyta</taxon>
        <taxon>Magnoliopsida</taxon>
        <taxon>Ranunculales</taxon>
        <taxon>Papaveraceae</taxon>
        <taxon>Papaveroideae</taxon>
        <taxon>Papaver</taxon>
    </lineage>
</organism>
<dbReference type="EMBL" id="JAJJMB010017748">
    <property type="protein sequence ID" value="KAI3835571.1"/>
    <property type="molecule type" value="Genomic_DNA"/>
</dbReference>
<keyword evidence="18" id="KW-1185">Reference proteome</keyword>
<dbReference type="InterPro" id="IPR001117">
    <property type="entry name" value="Cu-oxidase_2nd"/>
</dbReference>
<dbReference type="InterPro" id="IPR034288">
    <property type="entry name" value="CuRO_1_LCC"/>
</dbReference>
<dbReference type="AlphaFoldDB" id="A0AAD4X3I4"/>
<keyword evidence="11 12" id="KW-0439">Lignin degradation</keyword>
<comment type="cofactor">
    <cofactor evidence="12">
        <name>Cu cation</name>
        <dbReference type="ChEBI" id="CHEBI:23378"/>
    </cofactor>
    <text evidence="12">Binds 4 Cu cations per monomer.</text>
</comment>
<dbReference type="InterPro" id="IPR034285">
    <property type="entry name" value="CuRO_2_LCC"/>
</dbReference>
<evidence type="ECO:0000256" key="11">
    <source>
        <dbReference type="ARBA" id="ARBA00023185"/>
    </source>
</evidence>
<dbReference type="InterPro" id="IPR002355">
    <property type="entry name" value="Cu_oxidase_Cu_BS"/>
</dbReference>
<dbReference type="GO" id="GO:0005507">
    <property type="term" value="F:copper ion binding"/>
    <property type="evidence" value="ECO:0007669"/>
    <property type="project" value="InterPro"/>
</dbReference>
<comment type="similarity">
    <text evidence="3 12">Belongs to the multicopper oxidase family.</text>
</comment>
<dbReference type="GO" id="GO:0046274">
    <property type="term" value="P:lignin catabolic process"/>
    <property type="evidence" value="ECO:0007669"/>
    <property type="project" value="UniProtKB-KW"/>
</dbReference>
<evidence type="ECO:0000256" key="8">
    <source>
        <dbReference type="ARBA" id="ARBA00022737"/>
    </source>
</evidence>
<dbReference type="NCBIfam" id="TIGR03389">
    <property type="entry name" value="laccase"/>
    <property type="match status" value="1"/>
</dbReference>
<dbReference type="PROSITE" id="PS00079">
    <property type="entry name" value="MULTICOPPER_OXIDASE1"/>
    <property type="match status" value="1"/>
</dbReference>
<dbReference type="PROSITE" id="PS00080">
    <property type="entry name" value="MULTICOPPER_OXIDASE2"/>
    <property type="match status" value="1"/>
</dbReference>
<comment type="caution">
    <text evidence="17">The sequence shown here is derived from an EMBL/GenBank/DDBJ whole genome shotgun (WGS) entry which is preliminary data.</text>
</comment>
<evidence type="ECO:0000256" key="9">
    <source>
        <dbReference type="ARBA" id="ARBA00023002"/>
    </source>
</evidence>
<keyword evidence="13" id="KW-0812">Transmembrane</keyword>
<dbReference type="GO" id="GO:0052716">
    <property type="term" value="F:hydroquinone:oxygen oxidoreductase activity"/>
    <property type="evidence" value="ECO:0007669"/>
    <property type="project" value="UniProtKB-EC"/>
</dbReference>
<dbReference type="CDD" id="cd13875">
    <property type="entry name" value="CuRO_2_LCC_plant"/>
    <property type="match status" value="1"/>
</dbReference>
<dbReference type="InterPro" id="IPR011706">
    <property type="entry name" value="Cu-oxidase_C"/>
</dbReference>
<evidence type="ECO:0000259" key="15">
    <source>
        <dbReference type="Pfam" id="PF07731"/>
    </source>
</evidence>
<keyword evidence="6 12" id="KW-0964">Secreted</keyword>
<dbReference type="InterPro" id="IPR017761">
    <property type="entry name" value="Laccase"/>
</dbReference>
<dbReference type="EC" id="1.10.3.2" evidence="4 12"/>
<dbReference type="InterPro" id="IPR034289">
    <property type="entry name" value="CuRO_3_LCC"/>
</dbReference>
<reference evidence="17" key="1">
    <citation type="submission" date="2022-04" db="EMBL/GenBank/DDBJ databases">
        <title>A functionally conserved STORR gene fusion in Papaver species that diverged 16.8 million years ago.</title>
        <authorList>
            <person name="Catania T."/>
        </authorList>
    </citation>
    <scope>NUCLEOTIDE SEQUENCE</scope>
    <source>
        <strain evidence="17">S-188037</strain>
    </source>
</reference>
<keyword evidence="5 12" id="KW-0052">Apoplast</keyword>
<evidence type="ECO:0000313" key="17">
    <source>
        <dbReference type="EMBL" id="KAI3835571.1"/>
    </source>
</evidence>
<name>A0AAD4X3I4_9MAGN</name>
<evidence type="ECO:0000256" key="13">
    <source>
        <dbReference type="SAM" id="Phobius"/>
    </source>
</evidence>
<protein>
    <recommendedName>
        <fullName evidence="4 12">Laccase</fullName>
        <ecNumber evidence="4 12">1.10.3.2</ecNumber>
    </recommendedName>
    <alternativeName>
        <fullName evidence="12">Benzenediol:oxygen oxidoreductase</fullName>
    </alternativeName>
    <alternativeName>
        <fullName evidence="12">Diphenol oxidase</fullName>
    </alternativeName>
    <alternativeName>
        <fullName evidence="12">Urishiol oxidase</fullName>
    </alternativeName>
</protein>
<feature type="domain" description="Plastocyanin-like" evidence="15">
    <location>
        <begin position="417"/>
        <end position="551"/>
    </location>
</feature>
<evidence type="ECO:0000256" key="6">
    <source>
        <dbReference type="ARBA" id="ARBA00022525"/>
    </source>
</evidence>
<keyword evidence="7 12" id="KW-0479">Metal-binding</keyword>
<dbReference type="InterPro" id="IPR033138">
    <property type="entry name" value="Cu_oxidase_CS"/>
</dbReference>
<dbReference type="Pfam" id="PF07732">
    <property type="entry name" value="Cu-oxidase_3"/>
    <property type="match status" value="1"/>
</dbReference>
<dbReference type="PANTHER" id="PTHR11709:SF324">
    <property type="entry name" value="LACCASE-6"/>
    <property type="match status" value="1"/>
</dbReference>
<feature type="transmembrane region" description="Helical" evidence="13">
    <location>
        <begin position="6"/>
        <end position="25"/>
    </location>
</feature>
<dbReference type="InterPro" id="IPR008972">
    <property type="entry name" value="Cupredoxin"/>
</dbReference>
<evidence type="ECO:0000256" key="7">
    <source>
        <dbReference type="ARBA" id="ARBA00022723"/>
    </source>
</evidence>
<accession>A0AAD4X3I4</accession>
<dbReference type="PANTHER" id="PTHR11709">
    <property type="entry name" value="MULTI-COPPER OXIDASE"/>
    <property type="match status" value="1"/>
</dbReference>
<keyword evidence="8 12" id="KW-0677">Repeat</keyword>
<sequence>MSDFWISYSYILWLSIVLYALDLHVSATTRFYDFKVQTMRITKMCKTKQIVSINQMFPGPVIYAQEDDQIIVKVTNETPYNTTLHWHGVRQKLSCWYDGPSYITQCPILSGQNFVYKFTLEKQKGTLFWHAHVSWLRGTVYGAIIVYPKMGIPSPFRNPYKEQIILLGEYWHKDVVQLEHEALESGGAPSPADAFTINGQPGPNYKCSSNNDVYKMVVIPGKTYMLRIVNAALNSEHFFTIARHKMTILEADGEYTKPLIVNHLMIAPGQTINVLVTADQPVNRYSMAMGPYVSAKNISFQKLPAISYFQYTGSTAKQIVMPAQLPTVTDDLAVKTVMDGLRSLHPVMVPREIDVNLFFTIGLNVEKCGSSNPDKNCQGPHGGVLGASVNNISFTSPTFSLLQAYYKDINGHFTRDFPDTPHKVYDYVNGAPNNIPHDTQSLVGTRTKVLEFGSRVELILQDTGTVSTENHPVHMHGYSFYVVGYGSGNYNSRTAKLNLVDPPYLNTIGVPVGGWAAIRFVADNPGVWFMHCHLEIHMSWGLSMAFIVKNGKGEMQTLPPPPGDMPTC</sequence>
<evidence type="ECO:0000256" key="5">
    <source>
        <dbReference type="ARBA" id="ARBA00022523"/>
    </source>
</evidence>
<keyword evidence="13" id="KW-0472">Membrane</keyword>
<feature type="domain" description="Plastocyanin-like" evidence="16">
    <location>
        <begin position="36"/>
        <end position="149"/>
    </location>
</feature>